<feature type="compositionally biased region" description="Polar residues" evidence="1">
    <location>
        <begin position="476"/>
        <end position="506"/>
    </location>
</feature>
<feature type="transmembrane region" description="Helical" evidence="2">
    <location>
        <begin position="121"/>
        <end position="141"/>
    </location>
</feature>
<dbReference type="Pfam" id="PF10361">
    <property type="entry name" value="DUF2434"/>
    <property type="match status" value="1"/>
</dbReference>
<feature type="compositionally biased region" description="Basic and acidic residues" evidence="1">
    <location>
        <begin position="434"/>
        <end position="443"/>
    </location>
</feature>
<evidence type="ECO:0000256" key="1">
    <source>
        <dbReference type="SAM" id="MobiDB-lite"/>
    </source>
</evidence>
<evidence type="ECO:0000256" key="2">
    <source>
        <dbReference type="SAM" id="Phobius"/>
    </source>
</evidence>
<dbReference type="AlphaFoldDB" id="A0AAV9N7H9"/>
<accession>A0AAV9N7H9</accession>
<keyword evidence="2" id="KW-0472">Membrane</keyword>
<dbReference type="GeneID" id="89972598"/>
<feature type="transmembrane region" description="Helical" evidence="2">
    <location>
        <begin position="318"/>
        <end position="337"/>
    </location>
</feature>
<dbReference type="RefSeq" id="XP_064704536.1">
    <property type="nucleotide sequence ID" value="XM_064847997.1"/>
</dbReference>
<feature type="transmembrane region" description="Helical" evidence="2">
    <location>
        <begin position="205"/>
        <end position="223"/>
    </location>
</feature>
<feature type="compositionally biased region" description="Low complexity" evidence="1">
    <location>
        <begin position="379"/>
        <end position="390"/>
    </location>
</feature>
<dbReference type="InterPro" id="IPR018830">
    <property type="entry name" value="DUF2434"/>
</dbReference>
<keyword evidence="2" id="KW-1133">Transmembrane helix</keyword>
<feature type="transmembrane region" description="Helical" evidence="2">
    <location>
        <begin position="254"/>
        <end position="272"/>
    </location>
</feature>
<sequence>MSSQDEPPNSTLVANGITYNATALKFWNYTLYSNGTLSNGSECYLVFDAYRPILTSATNGTFANTTSCYTPVNAIGARGITGLVFGSLFALSIVFSTINLRKHGRAYLPRERRWKPVGRRWPWYWTIFVAACALLSCFTAVDVDRDYIVNLPLILQSFFLTLAVPTVLACVWEAVRSWTSFKHRQIHDADPFAFRPTGTHARLEFYLPLVFYAFDWMVFFLVIPRGWTFVQKQRSIEQTSSSAIPAALDGRFKAGSILAVMCLGFTVFRLAYSSRVYNVRIPGVLLQVVLLVAIRLAYMFAGSWVWQISPYRLDVNIGWLYGLGYSPILLILCLLNLRGYMNENEEKVLIAQRASRGDEGGIPLESRSHDYARRGAGGASPSSWWSRSGGTIPHRGQSSKKSISPAVKDFSTGNIPNDLRVGEDESGGSWWRKRQQEEVDPRRRVSQAEGRPNRSRYDGGSSETSSRTQRRWLGESASSIGTVSQSRLDNSGRSHASSMHSLQSRPQAVRSMLDV</sequence>
<dbReference type="EMBL" id="JAVRRD010000019">
    <property type="protein sequence ID" value="KAK5049491.1"/>
    <property type="molecule type" value="Genomic_DNA"/>
</dbReference>
<evidence type="ECO:0000313" key="3">
    <source>
        <dbReference type="EMBL" id="KAK5049491.1"/>
    </source>
</evidence>
<feature type="transmembrane region" description="Helical" evidence="2">
    <location>
        <begin position="153"/>
        <end position="175"/>
    </location>
</feature>
<feature type="transmembrane region" description="Helical" evidence="2">
    <location>
        <begin position="80"/>
        <end position="100"/>
    </location>
</feature>
<feature type="transmembrane region" description="Helical" evidence="2">
    <location>
        <begin position="284"/>
        <end position="306"/>
    </location>
</feature>
<protein>
    <submittedName>
        <fullName evidence="3">Uncharacterized protein</fullName>
    </submittedName>
</protein>
<dbReference type="Proteomes" id="UP001358417">
    <property type="component" value="Unassembled WGS sequence"/>
</dbReference>
<reference evidence="3 4" key="1">
    <citation type="submission" date="2023-08" db="EMBL/GenBank/DDBJ databases">
        <title>Black Yeasts Isolated from many extreme environments.</title>
        <authorList>
            <person name="Coleine C."/>
            <person name="Stajich J.E."/>
            <person name="Selbmann L."/>
        </authorList>
    </citation>
    <scope>NUCLEOTIDE SEQUENCE [LARGE SCALE GENOMIC DNA]</scope>
    <source>
        <strain evidence="3 4">CCFEE 5792</strain>
    </source>
</reference>
<gene>
    <name evidence="3" type="ORF">LTR84_004420</name>
</gene>
<feature type="region of interest" description="Disordered" evidence="1">
    <location>
        <begin position="361"/>
        <end position="515"/>
    </location>
</feature>
<comment type="caution">
    <text evidence="3">The sequence shown here is derived from an EMBL/GenBank/DDBJ whole genome shotgun (WGS) entry which is preliminary data.</text>
</comment>
<keyword evidence="2" id="KW-0812">Transmembrane</keyword>
<evidence type="ECO:0000313" key="4">
    <source>
        <dbReference type="Proteomes" id="UP001358417"/>
    </source>
</evidence>
<organism evidence="3 4">
    <name type="scientific">Exophiala bonariae</name>
    <dbReference type="NCBI Taxonomy" id="1690606"/>
    <lineage>
        <taxon>Eukaryota</taxon>
        <taxon>Fungi</taxon>
        <taxon>Dikarya</taxon>
        <taxon>Ascomycota</taxon>
        <taxon>Pezizomycotina</taxon>
        <taxon>Eurotiomycetes</taxon>
        <taxon>Chaetothyriomycetidae</taxon>
        <taxon>Chaetothyriales</taxon>
        <taxon>Herpotrichiellaceae</taxon>
        <taxon>Exophiala</taxon>
    </lineage>
</organism>
<proteinExistence type="predicted"/>
<keyword evidence="4" id="KW-1185">Reference proteome</keyword>
<name>A0AAV9N7H9_9EURO</name>